<reference evidence="2 3" key="1">
    <citation type="submission" date="2020-07" db="EMBL/GenBank/DDBJ databases">
        <title>Sequencing the genomes of 1000 actinobacteria strains.</title>
        <authorList>
            <person name="Klenk H.-P."/>
        </authorList>
    </citation>
    <scope>NUCLEOTIDE SEQUENCE [LARGE SCALE GENOMIC DNA]</scope>
    <source>
        <strain evidence="2 3">DSM 18448</strain>
    </source>
</reference>
<feature type="transmembrane region" description="Helical" evidence="1">
    <location>
        <begin position="27"/>
        <end position="48"/>
    </location>
</feature>
<comment type="caution">
    <text evidence="2">The sequence shown here is derived from an EMBL/GenBank/DDBJ whole genome shotgun (WGS) entry which is preliminary data.</text>
</comment>
<evidence type="ECO:0000313" key="3">
    <source>
        <dbReference type="Proteomes" id="UP000579605"/>
    </source>
</evidence>
<proteinExistence type="predicted"/>
<dbReference type="RefSeq" id="WP_179785750.1">
    <property type="nucleotide sequence ID" value="NZ_BAAARR010000034.1"/>
</dbReference>
<accession>A0A852Z4H6</accession>
<evidence type="ECO:0000256" key="1">
    <source>
        <dbReference type="SAM" id="Phobius"/>
    </source>
</evidence>
<organism evidence="2 3">
    <name type="scientific">Actinopolymorpha rutila</name>
    <dbReference type="NCBI Taxonomy" id="446787"/>
    <lineage>
        <taxon>Bacteria</taxon>
        <taxon>Bacillati</taxon>
        <taxon>Actinomycetota</taxon>
        <taxon>Actinomycetes</taxon>
        <taxon>Propionibacteriales</taxon>
        <taxon>Actinopolymorphaceae</taxon>
        <taxon>Actinopolymorpha</taxon>
    </lineage>
</organism>
<evidence type="ECO:0008006" key="4">
    <source>
        <dbReference type="Google" id="ProtNLM"/>
    </source>
</evidence>
<keyword evidence="1" id="KW-1133">Transmembrane helix</keyword>
<keyword evidence="3" id="KW-1185">Reference proteome</keyword>
<gene>
    <name evidence="2" type="ORF">F4554_000369</name>
</gene>
<keyword evidence="1" id="KW-0472">Membrane</keyword>
<dbReference type="InterPro" id="IPR006311">
    <property type="entry name" value="TAT_signal"/>
</dbReference>
<name>A0A852Z4H6_9ACTN</name>
<protein>
    <recommendedName>
        <fullName evidence="4">DUF4185 domain-containing protein</fullName>
    </recommendedName>
</protein>
<sequence length="606" mass="66606">MSDAQHDDGPAADAASRRSARVSRRGLLLGGASTLAATGVTGAAAPFLPAFAASPAAALVEVDSRFFATSSVPYADELDTESDGDLWPTAWADDGALYTANGDGRGFSDEAWSDIVVNRIDGTPETGLSGVRLTAGDDIVRIWSDPANFNRKPTGMVAVDGNGDGRDELYLAVQDLRRPPDPGAPGNPHAFNEAPAATIVRSTDYGRTWQPTSEPMFTDHIFTTVFFCDFGQSNSRSSMLGRADAGYVYAYGLDNNWRDSFSGIVDDPLDLWLARAPIGSILDRSTWQFFAGVRGGRPTWSRELGDRVAVLHDERRVYPGAVTEDGNSVLSQGCVVYNPGLKRFLYLSWTEYTYEFYEAPAPWGPWKLFQHKDFGPYPWWGSEPGTPGPKNGGYATVAPSKFVSADGRQLWVQSNWFVGTGHPRNNYNFSLRRLSLEPYHRTSPAKPPDPAGNLVRTAPGTVVVDKTCHYGRSHYLNDGRTDLGEDSWDGSAKEADRWGYIWPRAYHLNRLVYTTGTMFPDGGWFDAADGGLRVQVRREHRWTDVRGLRITPDYPYDDSAGSYQAYTLTFTPTWGDGIRLVGRPGGPAHFTSIAELEVFYDPAAQR</sequence>
<dbReference type="Proteomes" id="UP000579605">
    <property type="component" value="Unassembled WGS sequence"/>
</dbReference>
<evidence type="ECO:0000313" key="2">
    <source>
        <dbReference type="EMBL" id="NYH87731.1"/>
    </source>
</evidence>
<dbReference type="AlphaFoldDB" id="A0A852Z4H6"/>
<dbReference type="EMBL" id="JACBZH010000001">
    <property type="protein sequence ID" value="NYH87731.1"/>
    <property type="molecule type" value="Genomic_DNA"/>
</dbReference>
<dbReference type="PROSITE" id="PS51318">
    <property type="entry name" value="TAT"/>
    <property type="match status" value="1"/>
</dbReference>
<keyword evidence="1" id="KW-0812">Transmembrane</keyword>